<dbReference type="PATRIC" id="fig|351160.9.peg.1996"/>
<dbReference type="PANTHER" id="PTHR35864:SF1">
    <property type="entry name" value="ZINC METALLOPROTEASE YWHC-RELATED"/>
    <property type="match status" value="1"/>
</dbReference>
<dbReference type="PANTHER" id="PTHR35864">
    <property type="entry name" value="ZINC METALLOPROTEASE MJ0611-RELATED"/>
    <property type="match status" value="1"/>
</dbReference>
<dbReference type="GO" id="GO:0006508">
    <property type="term" value="P:proteolysis"/>
    <property type="evidence" value="ECO:0007669"/>
    <property type="project" value="InterPro"/>
</dbReference>
<feature type="transmembrane region" description="Helical" evidence="5">
    <location>
        <begin position="169"/>
        <end position="188"/>
    </location>
</feature>
<feature type="transmembrane region" description="Helical" evidence="5">
    <location>
        <begin position="143"/>
        <end position="162"/>
    </location>
</feature>
<protein>
    <submittedName>
        <fullName evidence="7">Metalloprotease (M50 family)</fullName>
    </submittedName>
</protein>
<evidence type="ECO:0000256" key="4">
    <source>
        <dbReference type="ARBA" id="ARBA00023136"/>
    </source>
</evidence>
<comment type="subcellular location">
    <subcellularLocation>
        <location evidence="1">Membrane</location>
        <topology evidence="1">Multi-pass membrane protein</topology>
    </subcellularLocation>
</comment>
<gene>
    <name evidence="7" type="ORF">RCIX895</name>
</gene>
<dbReference type="Proteomes" id="UP000000663">
    <property type="component" value="Chromosome"/>
</dbReference>
<sequence>MNSRIGTSELIELLIAFVVLTLAFSFMFAGVRLFSPNFGNLTAEVFFVAAVGVGSGFLLHELAHKFTAMRYGYYAEFKTSQNGLLLTIGSALLGFLFAAPGAVYISRPLYGYDGSPEIAGNPDDDEYWDNLTSRRKDDKELKISIAGPVTNLVLAALFFVLIQMGVLSGLILTAAVYGIIINLILAAFNMIPFGPLDGAKVFRSSPMVWVIVGIPMILLGLVAMFAPGILLSLF</sequence>
<dbReference type="OrthoDB" id="86131at2157"/>
<dbReference type="STRING" id="351160.RCIX895"/>
<evidence type="ECO:0000256" key="1">
    <source>
        <dbReference type="ARBA" id="ARBA00004141"/>
    </source>
</evidence>
<dbReference type="eggNOG" id="arCOG00614">
    <property type="taxonomic scope" value="Archaea"/>
</dbReference>
<dbReference type="RefSeq" id="WP_012036272.1">
    <property type="nucleotide sequence ID" value="NC_009464.1"/>
</dbReference>
<dbReference type="AlphaFoldDB" id="Q0W5U7"/>
<evidence type="ECO:0000256" key="2">
    <source>
        <dbReference type="ARBA" id="ARBA00022692"/>
    </source>
</evidence>
<name>Q0W5U7_METAR</name>
<keyword evidence="2 5" id="KW-0812">Transmembrane</keyword>
<dbReference type="KEGG" id="rci:RCIX895"/>
<keyword evidence="4 5" id="KW-0472">Membrane</keyword>
<dbReference type="GO" id="GO:0008237">
    <property type="term" value="F:metallopeptidase activity"/>
    <property type="evidence" value="ECO:0007669"/>
    <property type="project" value="UniProtKB-KW"/>
</dbReference>
<organism evidence="7 8">
    <name type="scientific">Methanocella arvoryzae (strain DSM 22066 / NBRC 105507 / MRE50)</name>
    <dbReference type="NCBI Taxonomy" id="351160"/>
    <lineage>
        <taxon>Archaea</taxon>
        <taxon>Methanobacteriati</taxon>
        <taxon>Methanobacteriota</taxon>
        <taxon>Stenosarchaea group</taxon>
        <taxon>Methanomicrobia</taxon>
        <taxon>Methanocellales</taxon>
        <taxon>Methanocellaceae</taxon>
        <taxon>Methanocella</taxon>
    </lineage>
</organism>
<evidence type="ECO:0000313" key="8">
    <source>
        <dbReference type="Proteomes" id="UP000000663"/>
    </source>
</evidence>
<dbReference type="GO" id="GO:0016020">
    <property type="term" value="C:membrane"/>
    <property type="evidence" value="ECO:0007669"/>
    <property type="project" value="UniProtKB-SubCell"/>
</dbReference>
<evidence type="ECO:0000256" key="5">
    <source>
        <dbReference type="SAM" id="Phobius"/>
    </source>
</evidence>
<dbReference type="InterPro" id="IPR052348">
    <property type="entry name" value="Metallopeptidase_M50B"/>
</dbReference>
<keyword evidence="7" id="KW-0482">Metalloprotease</keyword>
<feature type="transmembrane region" description="Helical" evidence="5">
    <location>
        <begin position="45"/>
        <end position="63"/>
    </location>
</feature>
<dbReference type="Pfam" id="PF02163">
    <property type="entry name" value="Peptidase_M50"/>
    <property type="match status" value="1"/>
</dbReference>
<accession>Q0W5U7</accession>
<dbReference type="InterPro" id="IPR008915">
    <property type="entry name" value="Peptidase_M50"/>
</dbReference>
<evidence type="ECO:0000313" key="7">
    <source>
        <dbReference type="EMBL" id="CAJ36246.1"/>
    </source>
</evidence>
<keyword evidence="7" id="KW-0645">Protease</keyword>
<dbReference type="EMBL" id="AM114193">
    <property type="protein sequence ID" value="CAJ36246.1"/>
    <property type="molecule type" value="Genomic_DNA"/>
</dbReference>
<dbReference type="GeneID" id="5143626"/>
<reference evidence="7 8" key="1">
    <citation type="journal article" date="2006" name="Science">
        <title>Genome of rice cluster I archaea -- the key methane producers in the rice rhizosphere.</title>
        <authorList>
            <person name="Erkel C."/>
            <person name="Kube M."/>
            <person name="Reinhardt R."/>
            <person name="Liesack W."/>
        </authorList>
    </citation>
    <scope>NUCLEOTIDE SEQUENCE [LARGE SCALE GENOMIC DNA]</scope>
    <source>
        <strain evidence="8">DSM 22066 / NBRC 105507 / MRE50</strain>
    </source>
</reference>
<proteinExistence type="predicted"/>
<feature type="transmembrane region" description="Helical" evidence="5">
    <location>
        <begin position="208"/>
        <end position="233"/>
    </location>
</feature>
<feature type="transmembrane region" description="Helical" evidence="5">
    <location>
        <begin position="84"/>
        <end position="105"/>
    </location>
</feature>
<evidence type="ECO:0000256" key="3">
    <source>
        <dbReference type="ARBA" id="ARBA00022989"/>
    </source>
</evidence>
<keyword evidence="3 5" id="KW-1133">Transmembrane helix</keyword>
<keyword evidence="8" id="KW-1185">Reference proteome</keyword>
<evidence type="ECO:0000259" key="6">
    <source>
        <dbReference type="Pfam" id="PF02163"/>
    </source>
</evidence>
<feature type="domain" description="Peptidase M50" evidence="6">
    <location>
        <begin position="49"/>
        <end position="162"/>
    </location>
</feature>
<keyword evidence="7" id="KW-0378">Hydrolase</keyword>
<feature type="transmembrane region" description="Helical" evidence="5">
    <location>
        <begin position="12"/>
        <end position="33"/>
    </location>
</feature>